<dbReference type="Proteomes" id="UP000077355">
    <property type="component" value="Unassembled WGS sequence"/>
</dbReference>
<organism evidence="1 2">
    <name type="scientific">Paenibacillus antarcticus</name>
    <dbReference type="NCBI Taxonomy" id="253703"/>
    <lineage>
        <taxon>Bacteria</taxon>
        <taxon>Bacillati</taxon>
        <taxon>Bacillota</taxon>
        <taxon>Bacilli</taxon>
        <taxon>Bacillales</taxon>
        <taxon>Paenibacillaceae</taxon>
        <taxon>Paenibacillus</taxon>
    </lineage>
</organism>
<gene>
    <name evidence="1" type="ORF">PBAT_02090</name>
</gene>
<protein>
    <submittedName>
        <fullName evidence="1">Uncharacterized protein</fullName>
    </submittedName>
</protein>
<sequence length="71" mass="8391">MAKEIKIVQVAFNILDPDQREFYEYVQRRPNQSGFIKRLIQRDIDQLRGEVPVIQEPIEHVSADFDLMGFV</sequence>
<dbReference type="OrthoDB" id="2879907at2"/>
<dbReference type="EMBL" id="LVJI01000001">
    <property type="protein sequence ID" value="OAB48444.1"/>
    <property type="molecule type" value="Genomic_DNA"/>
</dbReference>
<keyword evidence="2" id="KW-1185">Reference proteome</keyword>
<accession>A0A168R0T6</accession>
<evidence type="ECO:0000313" key="1">
    <source>
        <dbReference type="EMBL" id="OAB48444.1"/>
    </source>
</evidence>
<reference evidence="1 2" key="1">
    <citation type="submission" date="2016-03" db="EMBL/GenBank/DDBJ databases">
        <title>Draft genome sequence of Paenibacillus antarcticus CECT 5836.</title>
        <authorList>
            <person name="Shin S.-K."/>
            <person name="Yi H."/>
        </authorList>
    </citation>
    <scope>NUCLEOTIDE SEQUENCE [LARGE SCALE GENOMIC DNA]</scope>
    <source>
        <strain evidence="1 2">CECT 5836</strain>
    </source>
</reference>
<comment type="caution">
    <text evidence="1">The sequence shown here is derived from an EMBL/GenBank/DDBJ whole genome shotgun (WGS) entry which is preliminary data.</text>
</comment>
<proteinExistence type="predicted"/>
<evidence type="ECO:0000313" key="2">
    <source>
        <dbReference type="Proteomes" id="UP000077355"/>
    </source>
</evidence>
<dbReference type="AlphaFoldDB" id="A0A168R0T6"/>
<name>A0A168R0T6_9BACL</name>
<dbReference type="RefSeq" id="WP_068646073.1">
    <property type="nucleotide sequence ID" value="NZ_CP043611.1"/>
</dbReference>